<dbReference type="PANTHER" id="PTHR34777:SF1">
    <property type="entry name" value="VQ MOTIF-CONTAINING PROTEIN 10"/>
    <property type="match status" value="1"/>
</dbReference>
<evidence type="ECO:0000313" key="2">
    <source>
        <dbReference type="EMBL" id="CAD1842311.1"/>
    </source>
</evidence>
<dbReference type="InterPro" id="IPR039608">
    <property type="entry name" value="VQ_1/10"/>
</dbReference>
<dbReference type="EMBL" id="LR862135">
    <property type="protein sequence ID" value="CAD1842311.1"/>
    <property type="molecule type" value="Genomic_DNA"/>
</dbReference>
<accession>A0A6V7QH83</accession>
<feature type="domain" description="VQ" evidence="1">
    <location>
        <begin position="17"/>
        <end position="42"/>
    </location>
</feature>
<organism evidence="2">
    <name type="scientific">Ananas comosus var. bracteatus</name>
    <name type="common">red pineapple</name>
    <dbReference type="NCBI Taxonomy" id="296719"/>
    <lineage>
        <taxon>Eukaryota</taxon>
        <taxon>Viridiplantae</taxon>
        <taxon>Streptophyta</taxon>
        <taxon>Embryophyta</taxon>
        <taxon>Tracheophyta</taxon>
        <taxon>Spermatophyta</taxon>
        <taxon>Magnoliopsida</taxon>
        <taxon>Liliopsida</taxon>
        <taxon>Poales</taxon>
        <taxon>Bromeliaceae</taxon>
        <taxon>Bromelioideae</taxon>
        <taxon>Ananas</taxon>
    </lineage>
</organism>
<evidence type="ECO:0000259" key="1">
    <source>
        <dbReference type="Pfam" id="PF05678"/>
    </source>
</evidence>
<dbReference type="Pfam" id="PF05678">
    <property type="entry name" value="VQ"/>
    <property type="match status" value="1"/>
</dbReference>
<dbReference type="AlphaFoldDB" id="A0A6V7QH83"/>
<reference evidence="2" key="1">
    <citation type="submission" date="2020-07" db="EMBL/GenBank/DDBJ databases">
        <authorList>
            <person name="Lin J."/>
        </authorList>
    </citation>
    <scope>NUCLEOTIDE SEQUENCE</scope>
</reference>
<protein>
    <recommendedName>
        <fullName evidence="1">VQ domain-containing protein</fullName>
    </recommendedName>
</protein>
<dbReference type="PANTHER" id="PTHR34777">
    <property type="entry name" value="VQ MOTIF-CONTAINING PROTEIN 10"/>
    <property type="match status" value="1"/>
</dbReference>
<dbReference type="InterPro" id="IPR008889">
    <property type="entry name" value="VQ"/>
</dbReference>
<gene>
    <name evidence="2" type="ORF">CB5_LOCUS25522</name>
</gene>
<name>A0A6V7QH83_ANACO</name>
<proteinExistence type="predicted"/>
<sequence length="106" mass="11759">MSWSGNSNAREIKVTVIETQFVQTDLADFKAVVQRLTGRDQTAVAVAVGAARVVPQRPRACRGPRFGYAGEEGCTQGWRGEWPAEKAEEPFLEELYDAFCTSHQLL</sequence>